<accession>S8C280</accession>
<keyword evidence="4" id="KW-0443">Lipid metabolism</keyword>
<dbReference type="Gene3D" id="3.40.50.1110">
    <property type="entry name" value="SGNH hydrolase"/>
    <property type="match status" value="1"/>
</dbReference>
<evidence type="ECO:0000256" key="4">
    <source>
        <dbReference type="ARBA" id="ARBA00023098"/>
    </source>
</evidence>
<keyword evidence="3" id="KW-0442">Lipid degradation</keyword>
<dbReference type="Pfam" id="PF00657">
    <property type="entry name" value="Lipase_GDSL"/>
    <property type="match status" value="1"/>
</dbReference>
<sequence length="259" mass="28215">AKFLRLKSPLGYIWRHYVTNDFSNGMDFAFGGSGVFSTNPNIPNMTLQIGYLQQLIDDSFYATGDVRSAAVLVTLSGNDYSFYLANGGSVSEIKNFIPSVVNQLVVNLKRIQRLGARKIVVGGLQPLGCLPRATIANGYKQCIEIDNAAVGYHNLLLSQAVEELNSAAKGPRFLLLDLYQAFQTAIDNRGEVKFGSPLTPCCIGIGSGNSCGTVAENGTELYAVCEDPSASFFWDNYHPTESGWKTVFGLVKNSVHQFF</sequence>
<name>S8C280_9LAMI</name>
<dbReference type="PANTHER" id="PTHR46020:SF32">
    <property type="entry name" value="GDSL ESTERASE_LIPASE"/>
    <property type="match status" value="1"/>
</dbReference>
<keyword evidence="2" id="KW-0378">Hydrolase</keyword>
<dbReference type="InterPro" id="IPR036514">
    <property type="entry name" value="SGNH_hydro_sf"/>
</dbReference>
<evidence type="ECO:0000313" key="6">
    <source>
        <dbReference type="Proteomes" id="UP000015453"/>
    </source>
</evidence>
<dbReference type="GO" id="GO:0016042">
    <property type="term" value="P:lipid catabolic process"/>
    <property type="evidence" value="ECO:0007669"/>
    <property type="project" value="UniProtKB-KW"/>
</dbReference>
<dbReference type="EMBL" id="AUSU01009107">
    <property type="protein sequence ID" value="EPS58551.1"/>
    <property type="molecule type" value="Genomic_DNA"/>
</dbReference>
<gene>
    <name evidence="5" type="ORF">M569_16262</name>
</gene>
<proteinExistence type="inferred from homology"/>
<evidence type="ECO:0000256" key="2">
    <source>
        <dbReference type="ARBA" id="ARBA00022801"/>
    </source>
</evidence>
<organism evidence="5 6">
    <name type="scientific">Genlisea aurea</name>
    <dbReference type="NCBI Taxonomy" id="192259"/>
    <lineage>
        <taxon>Eukaryota</taxon>
        <taxon>Viridiplantae</taxon>
        <taxon>Streptophyta</taxon>
        <taxon>Embryophyta</taxon>
        <taxon>Tracheophyta</taxon>
        <taxon>Spermatophyta</taxon>
        <taxon>Magnoliopsida</taxon>
        <taxon>eudicotyledons</taxon>
        <taxon>Gunneridae</taxon>
        <taxon>Pentapetalae</taxon>
        <taxon>asterids</taxon>
        <taxon>lamiids</taxon>
        <taxon>Lamiales</taxon>
        <taxon>Lentibulariaceae</taxon>
        <taxon>Genlisea</taxon>
    </lineage>
</organism>
<evidence type="ECO:0000256" key="3">
    <source>
        <dbReference type="ARBA" id="ARBA00022963"/>
    </source>
</evidence>
<dbReference type="AlphaFoldDB" id="S8C280"/>
<dbReference type="GO" id="GO:0016788">
    <property type="term" value="F:hydrolase activity, acting on ester bonds"/>
    <property type="evidence" value="ECO:0007669"/>
    <property type="project" value="InterPro"/>
</dbReference>
<dbReference type="PANTHER" id="PTHR46020">
    <property type="entry name" value="OSJNBB0059K02.9 PROTEIN"/>
    <property type="match status" value="1"/>
</dbReference>
<evidence type="ECO:0008006" key="7">
    <source>
        <dbReference type="Google" id="ProtNLM"/>
    </source>
</evidence>
<reference evidence="5 6" key="1">
    <citation type="journal article" date="2013" name="BMC Genomics">
        <title>The miniature genome of a carnivorous plant Genlisea aurea contains a low number of genes and short non-coding sequences.</title>
        <authorList>
            <person name="Leushkin E.V."/>
            <person name="Sutormin R.A."/>
            <person name="Nabieva E.R."/>
            <person name="Penin A.A."/>
            <person name="Kondrashov A.S."/>
            <person name="Logacheva M.D."/>
        </authorList>
    </citation>
    <scope>NUCLEOTIDE SEQUENCE [LARGE SCALE GENOMIC DNA]</scope>
</reference>
<evidence type="ECO:0000256" key="1">
    <source>
        <dbReference type="ARBA" id="ARBA00008668"/>
    </source>
</evidence>
<comment type="similarity">
    <text evidence="1">Belongs to the 'GDSL' lipolytic enzyme family.</text>
</comment>
<keyword evidence="6" id="KW-1185">Reference proteome</keyword>
<dbReference type="SUPFAM" id="SSF52266">
    <property type="entry name" value="SGNH hydrolase"/>
    <property type="match status" value="1"/>
</dbReference>
<feature type="non-terminal residue" evidence="5">
    <location>
        <position position="1"/>
    </location>
</feature>
<feature type="non-terminal residue" evidence="5">
    <location>
        <position position="259"/>
    </location>
</feature>
<comment type="caution">
    <text evidence="5">The sequence shown here is derived from an EMBL/GenBank/DDBJ whole genome shotgun (WGS) entry which is preliminary data.</text>
</comment>
<evidence type="ECO:0000313" key="5">
    <source>
        <dbReference type="EMBL" id="EPS58551.1"/>
    </source>
</evidence>
<dbReference type="Proteomes" id="UP000015453">
    <property type="component" value="Unassembled WGS sequence"/>
</dbReference>
<dbReference type="OrthoDB" id="1600564at2759"/>
<dbReference type="InterPro" id="IPR001087">
    <property type="entry name" value="GDSL"/>
</dbReference>
<protein>
    <recommendedName>
        <fullName evidence="7">GDSL esterase/lipase</fullName>
    </recommendedName>
</protein>